<evidence type="ECO:0000313" key="3">
    <source>
        <dbReference type="Proteomes" id="UP000824120"/>
    </source>
</evidence>
<name>A0A9J6B378_SOLCO</name>
<feature type="region of interest" description="Disordered" evidence="1">
    <location>
        <begin position="62"/>
        <end position="98"/>
    </location>
</feature>
<gene>
    <name evidence="2" type="ORF">H5410_002809</name>
</gene>
<protein>
    <submittedName>
        <fullName evidence="2">Uncharacterized protein</fullName>
    </submittedName>
</protein>
<reference evidence="2 3" key="1">
    <citation type="submission" date="2020-09" db="EMBL/GenBank/DDBJ databases">
        <title>De no assembly of potato wild relative species, Solanum commersonii.</title>
        <authorList>
            <person name="Cho K."/>
        </authorList>
    </citation>
    <scope>NUCLEOTIDE SEQUENCE [LARGE SCALE GENOMIC DNA]</scope>
    <source>
        <strain evidence="2">LZ3.2</strain>
        <tissue evidence="2">Leaf</tissue>
    </source>
</reference>
<proteinExistence type="predicted"/>
<evidence type="ECO:0000256" key="1">
    <source>
        <dbReference type="SAM" id="MobiDB-lite"/>
    </source>
</evidence>
<dbReference type="Proteomes" id="UP000824120">
    <property type="component" value="Chromosome 1"/>
</dbReference>
<sequence length="134" mass="15389">MKLLGKLVLIAKCNGTVMKNAECKIPQTRDMENFVMCMVFKKGKARVLSSGRVLPIEVKNKFDARTQNEEEKDKEGKLHARNEQDISSNKKTNKDARIFRQGESSKDWVIRSFGKKIDITVLDKHAQQRTTNIH</sequence>
<organism evidence="2 3">
    <name type="scientific">Solanum commersonii</name>
    <name type="common">Commerson's wild potato</name>
    <name type="synonym">Commerson's nightshade</name>
    <dbReference type="NCBI Taxonomy" id="4109"/>
    <lineage>
        <taxon>Eukaryota</taxon>
        <taxon>Viridiplantae</taxon>
        <taxon>Streptophyta</taxon>
        <taxon>Embryophyta</taxon>
        <taxon>Tracheophyta</taxon>
        <taxon>Spermatophyta</taxon>
        <taxon>Magnoliopsida</taxon>
        <taxon>eudicotyledons</taxon>
        <taxon>Gunneridae</taxon>
        <taxon>Pentapetalae</taxon>
        <taxon>asterids</taxon>
        <taxon>lamiids</taxon>
        <taxon>Solanales</taxon>
        <taxon>Solanaceae</taxon>
        <taxon>Solanoideae</taxon>
        <taxon>Solaneae</taxon>
        <taxon>Solanum</taxon>
    </lineage>
</organism>
<keyword evidence="3" id="KW-1185">Reference proteome</keyword>
<dbReference type="AlphaFoldDB" id="A0A9J6B378"/>
<feature type="compositionally biased region" description="Basic and acidic residues" evidence="1">
    <location>
        <begin position="62"/>
        <end position="84"/>
    </location>
</feature>
<dbReference type="EMBL" id="JACXVP010000001">
    <property type="protein sequence ID" value="KAG5631092.1"/>
    <property type="molecule type" value="Genomic_DNA"/>
</dbReference>
<comment type="caution">
    <text evidence="2">The sequence shown here is derived from an EMBL/GenBank/DDBJ whole genome shotgun (WGS) entry which is preliminary data.</text>
</comment>
<accession>A0A9J6B378</accession>
<evidence type="ECO:0000313" key="2">
    <source>
        <dbReference type="EMBL" id="KAG5631092.1"/>
    </source>
</evidence>